<evidence type="ECO:0008006" key="4">
    <source>
        <dbReference type="Google" id="ProtNLM"/>
    </source>
</evidence>
<protein>
    <recommendedName>
        <fullName evidence="4">Polyketide cyclase / dehydrase and lipid transport</fullName>
    </recommendedName>
</protein>
<accession>A0ABP5HDT9</accession>
<dbReference type="EMBL" id="BAAAPY010000001">
    <property type="protein sequence ID" value="GAA2070703.1"/>
    <property type="molecule type" value="Genomic_DNA"/>
</dbReference>
<feature type="region of interest" description="Disordered" evidence="1">
    <location>
        <begin position="115"/>
        <end position="137"/>
    </location>
</feature>
<comment type="caution">
    <text evidence="2">The sequence shown here is derived from an EMBL/GenBank/DDBJ whole genome shotgun (WGS) entry which is preliminary data.</text>
</comment>
<reference evidence="3" key="1">
    <citation type="journal article" date="2019" name="Int. J. Syst. Evol. Microbiol.">
        <title>The Global Catalogue of Microorganisms (GCM) 10K type strain sequencing project: providing services to taxonomists for standard genome sequencing and annotation.</title>
        <authorList>
            <consortium name="The Broad Institute Genomics Platform"/>
            <consortium name="The Broad Institute Genome Sequencing Center for Infectious Disease"/>
            <person name="Wu L."/>
            <person name="Ma J."/>
        </authorList>
    </citation>
    <scope>NUCLEOTIDE SEQUENCE [LARGE SCALE GENOMIC DNA]</scope>
    <source>
        <strain evidence="3">JCM 15749</strain>
    </source>
</reference>
<dbReference type="RefSeq" id="WP_344323888.1">
    <property type="nucleotide sequence ID" value="NZ_BAAAPY010000001.1"/>
</dbReference>
<evidence type="ECO:0000256" key="1">
    <source>
        <dbReference type="SAM" id="MobiDB-lite"/>
    </source>
</evidence>
<evidence type="ECO:0000313" key="3">
    <source>
        <dbReference type="Proteomes" id="UP001501480"/>
    </source>
</evidence>
<keyword evidence="3" id="KW-1185">Reference proteome</keyword>
<name>A0ABP5HDT9_9ACTN</name>
<organism evidence="2 3">
    <name type="scientific">Aeromicrobium halocynthiae</name>
    <dbReference type="NCBI Taxonomy" id="560557"/>
    <lineage>
        <taxon>Bacteria</taxon>
        <taxon>Bacillati</taxon>
        <taxon>Actinomycetota</taxon>
        <taxon>Actinomycetes</taxon>
        <taxon>Propionibacteriales</taxon>
        <taxon>Nocardioidaceae</taxon>
        <taxon>Aeromicrobium</taxon>
    </lineage>
</organism>
<dbReference type="Proteomes" id="UP001501480">
    <property type="component" value="Unassembled WGS sequence"/>
</dbReference>
<evidence type="ECO:0000313" key="2">
    <source>
        <dbReference type="EMBL" id="GAA2070703.1"/>
    </source>
</evidence>
<sequence>MPLLDVIDQTFVVAPASVLRPQLCDERMWAGAGIVATVREDRGLLGVRWDVCGAVRGTSEIWLEQAHGGTLVHLFLQADPVRATSSSRAHRRHVAPVKRWILSVKRRHDMHRPAAVLPAPPAPPSTMDPHSHDPQES</sequence>
<proteinExistence type="predicted"/>
<gene>
    <name evidence="2" type="ORF">GCM10009821_05010</name>
</gene>